<feature type="domain" description="SprT-like" evidence="2">
    <location>
        <begin position="120"/>
        <end position="277"/>
    </location>
</feature>
<evidence type="ECO:0000313" key="3">
    <source>
        <dbReference type="EMBL" id="CEQ39221.1"/>
    </source>
</evidence>
<proteinExistence type="predicted"/>
<dbReference type="AlphaFoldDB" id="A0A0D6EH47"/>
<dbReference type="SMART" id="SM00731">
    <property type="entry name" value="SprT"/>
    <property type="match status" value="1"/>
</dbReference>
<reference evidence="4" key="1">
    <citation type="submission" date="2015-02" db="EMBL/GenBank/DDBJ databases">
        <authorList>
            <person name="Gon?alves P."/>
        </authorList>
    </citation>
    <scope>NUCLEOTIDE SEQUENCE [LARGE SCALE GENOMIC DNA]</scope>
</reference>
<dbReference type="Pfam" id="PF10263">
    <property type="entry name" value="SprT-like"/>
    <property type="match status" value="1"/>
</dbReference>
<dbReference type="Proteomes" id="UP000243876">
    <property type="component" value="Unassembled WGS sequence"/>
</dbReference>
<sequence>MASSSMDKNEKRVEIDLTASSSSEEDNAPRPPARRSIPSTPSTKARPRPRPAASSTPTPTPKPRAAPKPRSTSKPTTSRRAPPAPSSLVPTLSANDRASLPLTLIRQLDRLVFRKRWDGLRCLDPEEEYRGPGLPDGIEVVWNGRLRNTAGRARWKTIKSSSGGPPTHQTTIELATKVTDTEPKLRHTLAHELCHIAAWILSGEIKPPHGGAFKLWAARIMKVRPDIEVTTTHSYQIVYKYRWQCEKVECGKIFGRHSNSINPSTHGCPCGSRLVAIDQDGNVKKPRSQPAAATVVDDEGRTVETPTKKRNGWIEFLAVQSPLIRKDQPSLPQSEIFKVVAERWKLAKATATAGNDDQARGGALAEAMRGLKV</sequence>
<organism evidence="3 4">
    <name type="scientific">Sporidiobolus salmonicolor</name>
    <name type="common">Yeast-like fungus</name>
    <name type="synonym">Sporobolomyces salmonicolor</name>
    <dbReference type="NCBI Taxonomy" id="5005"/>
    <lineage>
        <taxon>Eukaryota</taxon>
        <taxon>Fungi</taxon>
        <taxon>Dikarya</taxon>
        <taxon>Basidiomycota</taxon>
        <taxon>Pucciniomycotina</taxon>
        <taxon>Microbotryomycetes</taxon>
        <taxon>Sporidiobolales</taxon>
        <taxon>Sporidiobolaceae</taxon>
        <taxon>Sporobolomyces</taxon>
    </lineage>
</organism>
<dbReference type="InterPro" id="IPR006640">
    <property type="entry name" value="SprT-like_domain"/>
</dbReference>
<dbReference type="GO" id="GO:0005634">
    <property type="term" value="C:nucleus"/>
    <property type="evidence" value="ECO:0007669"/>
    <property type="project" value="TreeGrafter"/>
</dbReference>
<dbReference type="GO" id="GO:0006950">
    <property type="term" value="P:response to stress"/>
    <property type="evidence" value="ECO:0007669"/>
    <property type="project" value="UniProtKB-ARBA"/>
</dbReference>
<feature type="region of interest" description="Disordered" evidence="1">
    <location>
        <begin position="1"/>
        <end position="92"/>
    </location>
</feature>
<evidence type="ECO:0000313" key="4">
    <source>
        <dbReference type="Proteomes" id="UP000243876"/>
    </source>
</evidence>
<dbReference type="PANTHER" id="PTHR23099:SF0">
    <property type="entry name" value="GERM CELL NUCLEAR ACIDIC PROTEIN"/>
    <property type="match status" value="1"/>
</dbReference>
<dbReference type="OrthoDB" id="20772at2759"/>
<dbReference type="PANTHER" id="PTHR23099">
    <property type="entry name" value="TRANSCRIPTIONAL REGULATOR"/>
    <property type="match status" value="1"/>
</dbReference>
<protein>
    <submittedName>
        <fullName evidence="3">SPOSA6832_00733-mRNA-1:cds</fullName>
    </submittedName>
</protein>
<name>A0A0D6EH47_SPOSA</name>
<evidence type="ECO:0000259" key="2">
    <source>
        <dbReference type="SMART" id="SM00731"/>
    </source>
</evidence>
<accession>A0A0D6EH47</accession>
<evidence type="ECO:0000256" key="1">
    <source>
        <dbReference type="SAM" id="MobiDB-lite"/>
    </source>
</evidence>
<dbReference type="InterPro" id="IPR036910">
    <property type="entry name" value="HMG_box_dom_sf"/>
</dbReference>
<gene>
    <name evidence="3" type="primary">SPOSA6832_00733</name>
</gene>
<dbReference type="EMBL" id="CENE01000002">
    <property type="protein sequence ID" value="CEQ39221.1"/>
    <property type="molecule type" value="Genomic_DNA"/>
</dbReference>
<keyword evidence="4" id="KW-1185">Reference proteome</keyword>
<feature type="compositionally biased region" description="Low complexity" evidence="1">
    <location>
        <begin position="34"/>
        <end position="44"/>
    </location>
</feature>
<dbReference type="SUPFAM" id="SSF47095">
    <property type="entry name" value="HMG-box"/>
    <property type="match status" value="1"/>
</dbReference>